<dbReference type="SUPFAM" id="SSF52058">
    <property type="entry name" value="L domain-like"/>
    <property type="match status" value="1"/>
</dbReference>
<dbReference type="InterPro" id="IPR032675">
    <property type="entry name" value="LRR_dom_sf"/>
</dbReference>
<feature type="signal peptide" evidence="1">
    <location>
        <begin position="1"/>
        <end position="19"/>
    </location>
</feature>
<dbReference type="PANTHER" id="PTHR31900:SF27">
    <property type="entry name" value="FBD DOMAIN-CONTAINING PROTEIN"/>
    <property type="match status" value="1"/>
</dbReference>
<evidence type="ECO:0000313" key="4">
    <source>
        <dbReference type="Proteomes" id="UP001152523"/>
    </source>
</evidence>
<dbReference type="InterPro" id="IPR050232">
    <property type="entry name" value="FBL13/AtMIF1-like"/>
</dbReference>
<name>A0AAV0C0U5_9ASTE</name>
<feature type="chain" id="PRO_5043829944" description="FBD domain-containing protein" evidence="1">
    <location>
        <begin position="20"/>
        <end position="350"/>
    </location>
</feature>
<gene>
    <name evidence="3" type="ORF">CEPIT_LOCUS1671</name>
</gene>
<dbReference type="InterPro" id="IPR006566">
    <property type="entry name" value="FBD"/>
</dbReference>
<organism evidence="3 4">
    <name type="scientific">Cuscuta epithymum</name>
    <dbReference type="NCBI Taxonomy" id="186058"/>
    <lineage>
        <taxon>Eukaryota</taxon>
        <taxon>Viridiplantae</taxon>
        <taxon>Streptophyta</taxon>
        <taxon>Embryophyta</taxon>
        <taxon>Tracheophyta</taxon>
        <taxon>Spermatophyta</taxon>
        <taxon>Magnoliopsida</taxon>
        <taxon>eudicotyledons</taxon>
        <taxon>Gunneridae</taxon>
        <taxon>Pentapetalae</taxon>
        <taxon>asterids</taxon>
        <taxon>lamiids</taxon>
        <taxon>Solanales</taxon>
        <taxon>Convolvulaceae</taxon>
        <taxon>Cuscuteae</taxon>
        <taxon>Cuscuta</taxon>
        <taxon>Cuscuta subgen. Cuscuta</taxon>
    </lineage>
</organism>
<protein>
    <recommendedName>
        <fullName evidence="2">FBD domain-containing protein</fullName>
    </recommendedName>
</protein>
<dbReference type="Proteomes" id="UP001152523">
    <property type="component" value="Unassembled WGS sequence"/>
</dbReference>
<proteinExistence type="predicted"/>
<evidence type="ECO:0000313" key="3">
    <source>
        <dbReference type="EMBL" id="CAH9061241.1"/>
    </source>
</evidence>
<dbReference type="AlphaFoldDB" id="A0AAV0C0U5"/>
<keyword evidence="1" id="KW-0732">Signal</keyword>
<keyword evidence="4" id="KW-1185">Reference proteome</keyword>
<reference evidence="3" key="1">
    <citation type="submission" date="2022-07" db="EMBL/GenBank/DDBJ databases">
        <authorList>
            <person name="Macas J."/>
            <person name="Novak P."/>
            <person name="Neumann P."/>
        </authorList>
    </citation>
    <scope>NUCLEOTIDE SEQUENCE</scope>
</reference>
<evidence type="ECO:0000256" key="1">
    <source>
        <dbReference type="SAM" id="SignalP"/>
    </source>
</evidence>
<accession>A0AAV0C0U5</accession>
<comment type="caution">
    <text evidence="3">The sequence shown here is derived from an EMBL/GenBank/DDBJ whole genome shotgun (WGS) entry which is preliminary data.</text>
</comment>
<dbReference type="Gene3D" id="3.80.10.10">
    <property type="entry name" value="Ribonuclease Inhibitor"/>
    <property type="match status" value="1"/>
</dbReference>
<dbReference type="SMART" id="SM00579">
    <property type="entry name" value="FBD"/>
    <property type="match status" value="1"/>
</dbReference>
<dbReference type="EMBL" id="CAMAPF010000009">
    <property type="protein sequence ID" value="CAH9061241.1"/>
    <property type="molecule type" value="Genomic_DNA"/>
</dbReference>
<dbReference type="Pfam" id="PF08387">
    <property type="entry name" value="FBD"/>
    <property type="match status" value="1"/>
</dbReference>
<feature type="domain" description="FBD" evidence="2">
    <location>
        <begin position="279"/>
        <end position="349"/>
    </location>
</feature>
<dbReference type="InterPro" id="IPR055411">
    <property type="entry name" value="LRR_FXL15/At3g58940/PEG3-like"/>
</dbReference>
<dbReference type="PANTHER" id="PTHR31900">
    <property type="entry name" value="F-BOX/RNI SUPERFAMILY PROTEIN-RELATED"/>
    <property type="match status" value="1"/>
</dbReference>
<evidence type="ECO:0000259" key="2">
    <source>
        <dbReference type="SMART" id="SM00579"/>
    </source>
</evidence>
<dbReference type="Pfam" id="PF24758">
    <property type="entry name" value="LRR_At5g56370"/>
    <property type="match status" value="1"/>
</dbReference>
<sequence>MIYFRIFLYFNTLLHDVAVLDVSTHEYSLGMLPSSLYTSRTLVELKLYGRFDMKFPEPVQLPYLKSMQLFNVEFSDPYSLNRLMAGCPLLEDLVVGGYWEDVEDISISSARLTSLTMDFSDSFGSLHHRSSVVLDLPNLVHFKYFDRLARSYSLMNLNSLEEARIEVLLDMDNPVWSASCSAVLGLLYGVSNAKHLFICGKCLEGLDTDEYTLPTFCNLRRLEFGWSKYLIWRHVLCQFLDSAPMLEDLNFSEGLFHRKSDSDEYSDKNFWARQRKTPDCLSSHVKTIMIDSFHGFGEEVKIARYLLRHGKVLEKLILDYDIQSSEDERELKKLLKAKRASKECIIELLF</sequence>